<evidence type="ECO:0000313" key="2">
    <source>
        <dbReference type="Proteomes" id="UP000054477"/>
    </source>
</evidence>
<evidence type="ECO:0000313" key="1">
    <source>
        <dbReference type="EMBL" id="KIJ93174.1"/>
    </source>
</evidence>
<gene>
    <name evidence="1" type="ORF">K443DRAFT_408523</name>
</gene>
<name>A0A0C9WIL9_9AGAR</name>
<protein>
    <submittedName>
        <fullName evidence="1">Uncharacterized protein</fullName>
    </submittedName>
</protein>
<dbReference type="HOGENOM" id="CLU_2794334_0_0_1"/>
<reference evidence="1 2" key="1">
    <citation type="submission" date="2014-04" db="EMBL/GenBank/DDBJ databases">
        <authorList>
            <consortium name="DOE Joint Genome Institute"/>
            <person name="Kuo A."/>
            <person name="Kohler A."/>
            <person name="Nagy L.G."/>
            <person name="Floudas D."/>
            <person name="Copeland A."/>
            <person name="Barry K.W."/>
            <person name="Cichocki N."/>
            <person name="Veneault-Fourrey C."/>
            <person name="LaButti K."/>
            <person name="Lindquist E.A."/>
            <person name="Lipzen A."/>
            <person name="Lundell T."/>
            <person name="Morin E."/>
            <person name="Murat C."/>
            <person name="Sun H."/>
            <person name="Tunlid A."/>
            <person name="Henrissat B."/>
            <person name="Grigoriev I.V."/>
            <person name="Hibbett D.S."/>
            <person name="Martin F."/>
            <person name="Nordberg H.P."/>
            <person name="Cantor M.N."/>
            <person name="Hua S.X."/>
        </authorList>
    </citation>
    <scope>NUCLEOTIDE SEQUENCE [LARGE SCALE GENOMIC DNA]</scope>
    <source>
        <strain evidence="1 2">LaAM-08-1</strain>
    </source>
</reference>
<proteinExistence type="predicted"/>
<dbReference type="AlphaFoldDB" id="A0A0C9WIL9"/>
<sequence length="68" mass="7581">MVKETYQLAAVAYQGAHETWCQGQVRGRISWTSPCPLTTPNGNLRGIEIPRDAIYLCAMCWQPSQAVI</sequence>
<dbReference type="EMBL" id="KN838860">
    <property type="protein sequence ID" value="KIJ93174.1"/>
    <property type="molecule type" value="Genomic_DNA"/>
</dbReference>
<organism evidence="1 2">
    <name type="scientific">Laccaria amethystina LaAM-08-1</name>
    <dbReference type="NCBI Taxonomy" id="1095629"/>
    <lineage>
        <taxon>Eukaryota</taxon>
        <taxon>Fungi</taxon>
        <taxon>Dikarya</taxon>
        <taxon>Basidiomycota</taxon>
        <taxon>Agaricomycotina</taxon>
        <taxon>Agaricomycetes</taxon>
        <taxon>Agaricomycetidae</taxon>
        <taxon>Agaricales</taxon>
        <taxon>Agaricineae</taxon>
        <taxon>Hydnangiaceae</taxon>
        <taxon>Laccaria</taxon>
    </lineage>
</organism>
<dbReference type="Proteomes" id="UP000054477">
    <property type="component" value="Unassembled WGS sequence"/>
</dbReference>
<accession>A0A0C9WIL9</accession>
<reference evidence="2" key="2">
    <citation type="submission" date="2015-01" db="EMBL/GenBank/DDBJ databases">
        <title>Evolutionary Origins and Diversification of the Mycorrhizal Mutualists.</title>
        <authorList>
            <consortium name="DOE Joint Genome Institute"/>
            <consortium name="Mycorrhizal Genomics Consortium"/>
            <person name="Kohler A."/>
            <person name="Kuo A."/>
            <person name="Nagy L.G."/>
            <person name="Floudas D."/>
            <person name="Copeland A."/>
            <person name="Barry K.W."/>
            <person name="Cichocki N."/>
            <person name="Veneault-Fourrey C."/>
            <person name="LaButti K."/>
            <person name="Lindquist E.A."/>
            <person name="Lipzen A."/>
            <person name="Lundell T."/>
            <person name="Morin E."/>
            <person name="Murat C."/>
            <person name="Riley R."/>
            <person name="Ohm R."/>
            <person name="Sun H."/>
            <person name="Tunlid A."/>
            <person name="Henrissat B."/>
            <person name="Grigoriev I.V."/>
            <person name="Hibbett D.S."/>
            <person name="Martin F."/>
        </authorList>
    </citation>
    <scope>NUCLEOTIDE SEQUENCE [LARGE SCALE GENOMIC DNA]</scope>
    <source>
        <strain evidence="2">LaAM-08-1</strain>
    </source>
</reference>
<keyword evidence="2" id="KW-1185">Reference proteome</keyword>